<proteinExistence type="predicted"/>
<dbReference type="InterPro" id="IPR016181">
    <property type="entry name" value="Acyl_CoA_acyltransferase"/>
</dbReference>
<reference evidence="2 3" key="1">
    <citation type="journal article" date="2016" name="Front. Microbiol.">
        <title>Comparative Genomic Analysis Reveals a Diverse Repertoire of Genes Involved in Prokaryote-Eukaryote Interactions within the Pseudovibrio Genus.</title>
        <authorList>
            <person name="Romano S."/>
            <person name="Fernandez-Guerra A."/>
            <person name="Reen F.J."/>
            <person name="Glockner F.O."/>
            <person name="Crowley S.P."/>
            <person name="O'Sullivan O."/>
            <person name="Cotter P.D."/>
            <person name="Adams C."/>
            <person name="Dobson A.D."/>
            <person name="O'Gara F."/>
        </authorList>
    </citation>
    <scope>NUCLEOTIDE SEQUENCE [LARGE SCALE GENOMIC DNA]</scope>
    <source>
        <strain evidence="2 3">Ad2</strain>
    </source>
</reference>
<sequence>MRPPTLKTDRFVIRAFEREDLLSFAKYRAHEDIARYQSWVDFSLQDAIDFFNSMDYSNFGAEGNWYQLAIASAIDGELLGDIAVHFIDKDQIEIGFTISPLHQGQDIATDAISIFLGYAFSDLKKHRTIAITDTRNQASVRLLEKLGFRREGHFIENIFFKGEWGDEYLYALLRNENKLRTQKCA</sequence>
<dbReference type="EMBL" id="LMCB01000006">
    <property type="protein sequence ID" value="KZL20600.1"/>
    <property type="molecule type" value="Genomic_DNA"/>
</dbReference>
<protein>
    <submittedName>
        <fullName evidence="2">Putative ribosomal N-acetyltransferase YdaF</fullName>
        <ecNumber evidence="2">2.3.1.-</ecNumber>
    </submittedName>
</protein>
<dbReference type="EC" id="2.3.1.-" evidence="2"/>
<dbReference type="InterPro" id="IPR051531">
    <property type="entry name" value="N-acetyltransferase"/>
</dbReference>
<dbReference type="Gene3D" id="3.40.630.30">
    <property type="match status" value="1"/>
</dbReference>
<comment type="caution">
    <text evidence="2">The sequence shown here is derived from an EMBL/GenBank/DDBJ whole genome shotgun (WGS) entry which is preliminary data.</text>
</comment>
<evidence type="ECO:0000313" key="3">
    <source>
        <dbReference type="Proteomes" id="UP000076577"/>
    </source>
</evidence>
<dbReference type="Proteomes" id="UP000076577">
    <property type="component" value="Unassembled WGS sequence"/>
</dbReference>
<keyword evidence="2" id="KW-0012">Acyltransferase</keyword>
<dbReference type="PANTHER" id="PTHR43792:SF1">
    <property type="entry name" value="N-ACETYLTRANSFERASE DOMAIN-CONTAINING PROTEIN"/>
    <property type="match status" value="1"/>
</dbReference>
<keyword evidence="2" id="KW-0808">Transferase</keyword>
<evidence type="ECO:0000259" key="1">
    <source>
        <dbReference type="PROSITE" id="PS51186"/>
    </source>
</evidence>
<gene>
    <name evidence="2" type="primary">ydaF_1</name>
    <name evidence="2" type="ORF">PsAD2_01086</name>
</gene>
<dbReference type="PATRIC" id="fig|989403.3.peg.1170"/>
<keyword evidence="3" id="KW-1185">Reference proteome</keyword>
<dbReference type="InterPro" id="IPR000182">
    <property type="entry name" value="GNAT_dom"/>
</dbReference>
<accession>A0A166A407</accession>
<organism evidence="2 3">
    <name type="scientific">Pseudovibrio axinellae</name>
    <dbReference type="NCBI Taxonomy" id="989403"/>
    <lineage>
        <taxon>Bacteria</taxon>
        <taxon>Pseudomonadati</taxon>
        <taxon>Pseudomonadota</taxon>
        <taxon>Alphaproteobacteria</taxon>
        <taxon>Hyphomicrobiales</taxon>
        <taxon>Stappiaceae</taxon>
        <taxon>Pseudovibrio</taxon>
    </lineage>
</organism>
<dbReference type="RefSeq" id="WP_068003452.1">
    <property type="nucleotide sequence ID" value="NZ_FOFM01000007.1"/>
</dbReference>
<dbReference type="Pfam" id="PF13302">
    <property type="entry name" value="Acetyltransf_3"/>
    <property type="match status" value="1"/>
</dbReference>
<feature type="domain" description="N-acetyltransferase" evidence="1">
    <location>
        <begin position="11"/>
        <end position="175"/>
    </location>
</feature>
<dbReference type="PANTHER" id="PTHR43792">
    <property type="entry name" value="GNAT FAMILY, PUTATIVE (AFU_ORTHOLOGUE AFUA_3G00765)-RELATED-RELATED"/>
    <property type="match status" value="1"/>
</dbReference>
<dbReference type="PROSITE" id="PS51186">
    <property type="entry name" value="GNAT"/>
    <property type="match status" value="1"/>
</dbReference>
<dbReference type="AlphaFoldDB" id="A0A166A407"/>
<name>A0A166A407_9HYPH</name>
<dbReference type="STRING" id="989403.SAMN05421798_107291"/>
<dbReference type="SUPFAM" id="SSF55729">
    <property type="entry name" value="Acyl-CoA N-acyltransferases (Nat)"/>
    <property type="match status" value="1"/>
</dbReference>
<dbReference type="OrthoDB" id="6293260at2"/>
<dbReference type="GO" id="GO:0016747">
    <property type="term" value="F:acyltransferase activity, transferring groups other than amino-acyl groups"/>
    <property type="evidence" value="ECO:0007669"/>
    <property type="project" value="InterPro"/>
</dbReference>
<evidence type="ECO:0000313" key="2">
    <source>
        <dbReference type="EMBL" id="KZL20600.1"/>
    </source>
</evidence>